<accession>A0ABP8X8U8</accession>
<dbReference type="Proteomes" id="UP001500843">
    <property type="component" value="Unassembled WGS sequence"/>
</dbReference>
<dbReference type="RefSeq" id="WP_253867292.1">
    <property type="nucleotide sequence ID" value="NZ_BAABHM010000011.1"/>
</dbReference>
<keyword evidence="3" id="KW-1185">Reference proteome</keyword>
<feature type="region of interest" description="Disordered" evidence="1">
    <location>
        <begin position="1"/>
        <end position="63"/>
    </location>
</feature>
<comment type="caution">
    <text evidence="2">The sequence shown here is derived from an EMBL/GenBank/DDBJ whole genome shotgun (WGS) entry which is preliminary data.</text>
</comment>
<evidence type="ECO:0000313" key="3">
    <source>
        <dbReference type="Proteomes" id="UP001500843"/>
    </source>
</evidence>
<feature type="compositionally biased region" description="Basic and acidic residues" evidence="1">
    <location>
        <begin position="45"/>
        <end position="63"/>
    </location>
</feature>
<proteinExistence type="predicted"/>
<reference evidence="3" key="1">
    <citation type="journal article" date="2019" name="Int. J. Syst. Evol. Microbiol.">
        <title>The Global Catalogue of Microorganisms (GCM) 10K type strain sequencing project: providing services to taxonomists for standard genome sequencing and annotation.</title>
        <authorList>
            <consortium name="The Broad Institute Genomics Platform"/>
            <consortium name="The Broad Institute Genome Sequencing Center for Infectious Disease"/>
            <person name="Wu L."/>
            <person name="Ma J."/>
        </authorList>
    </citation>
    <scope>NUCLEOTIDE SEQUENCE [LARGE SCALE GENOMIC DNA]</scope>
    <source>
        <strain evidence="3">JCM 17975</strain>
    </source>
</reference>
<organism evidence="2 3">
    <name type="scientific">Promicromonospora umidemergens</name>
    <dbReference type="NCBI Taxonomy" id="629679"/>
    <lineage>
        <taxon>Bacteria</taxon>
        <taxon>Bacillati</taxon>
        <taxon>Actinomycetota</taxon>
        <taxon>Actinomycetes</taxon>
        <taxon>Micrococcales</taxon>
        <taxon>Promicromonosporaceae</taxon>
        <taxon>Promicromonospora</taxon>
    </lineage>
</organism>
<evidence type="ECO:0000313" key="2">
    <source>
        <dbReference type="EMBL" id="GAA4701274.1"/>
    </source>
</evidence>
<protein>
    <submittedName>
        <fullName evidence="2">Uncharacterized protein</fullName>
    </submittedName>
</protein>
<name>A0ABP8X8U8_9MICO</name>
<feature type="compositionally biased region" description="Basic and acidic residues" evidence="1">
    <location>
        <begin position="8"/>
        <end position="38"/>
    </location>
</feature>
<dbReference type="EMBL" id="BAABHM010000011">
    <property type="protein sequence ID" value="GAA4701274.1"/>
    <property type="molecule type" value="Genomic_DNA"/>
</dbReference>
<sequence length="63" mass="7428">MFGFSDYAEYRRNEQELDRRAEQSRAAREHATRQDVAARRTAVRTTERTARTTDADRTRPRVA</sequence>
<gene>
    <name evidence="2" type="ORF">GCM10023198_22960</name>
</gene>
<evidence type="ECO:0000256" key="1">
    <source>
        <dbReference type="SAM" id="MobiDB-lite"/>
    </source>
</evidence>